<dbReference type="Proteomes" id="UP001196413">
    <property type="component" value="Unassembled WGS sequence"/>
</dbReference>
<dbReference type="InterPro" id="IPR029044">
    <property type="entry name" value="Nucleotide-diphossugar_trans"/>
</dbReference>
<dbReference type="Pfam" id="PF03314">
    <property type="entry name" value="DUF273"/>
    <property type="match status" value="1"/>
</dbReference>
<dbReference type="AlphaFoldDB" id="A0AAD5MAR2"/>
<gene>
    <name evidence="1" type="ORF">KIN20_009141</name>
</gene>
<dbReference type="Gene3D" id="3.90.550.10">
    <property type="entry name" value="Spore Coat Polysaccharide Biosynthesis Protein SpsA, Chain A"/>
    <property type="match status" value="1"/>
</dbReference>
<dbReference type="EMBL" id="JAHQIW010001532">
    <property type="protein sequence ID" value="KAJ1352728.1"/>
    <property type="molecule type" value="Genomic_DNA"/>
</dbReference>
<dbReference type="PANTHER" id="PTHR31562">
    <property type="entry name" value="PROTEIN CBG18972"/>
    <property type="match status" value="1"/>
</dbReference>
<reference evidence="1" key="1">
    <citation type="submission" date="2021-06" db="EMBL/GenBank/DDBJ databases">
        <title>Parelaphostrongylus tenuis whole genome reference sequence.</title>
        <authorList>
            <person name="Garwood T.J."/>
            <person name="Larsen P.A."/>
            <person name="Fountain-Jones N.M."/>
            <person name="Garbe J.R."/>
            <person name="Macchietto M.G."/>
            <person name="Kania S.A."/>
            <person name="Gerhold R.W."/>
            <person name="Richards J.E."/>
            <person name="Wolf T.M."/>
        </authorList>
    </citation>
    <scope>NUCLEOTIDE SEQUENCE</scope>
    <source>
        <strain evidence="1">MNPRO001-30</strain>
        <tissue evidence="1">Meninges</tissue>
    </source>
</reference>
<dbReference type="PANTHER" id="PTHR31562:SF9">
    <property type="entry name" value="GLYCOSYLTRANSFERASE FAMILY 8 PROTEIN"/>
    <property type="match status" value="1"/>
</dbReference>
<accession>A0AAD5MAR2</accession>
<keyword evidence="2" id="KW-1185">Reference proteome</keyword>
<evidence type="ECO:0000313" key="1">
    <source>
        <dbReference type="EMBL" id="KAJ1352728.1"/>
    </source>
</evidence>
<proteinExistence type="predicted"/>
<sequence>MEIILYDRFYNWEIMAGSYLVKNSNWSQAFLQGKFSFNLKGLADYEYRLPESFHGSDNGALHAYLAEWILPKNNVELPVCLRLYNNSKGFSDLFLYEACIRNALGNNTTFGKIKILPKGRGWVRDNWITNSKWCEELDFMIHNWKTQQLRTYFIVPLPLSAKSTSEWYNPIAGHLELRLCRPGNKSWRYDPNLIATREEIDGRLQEFSRDVDIERQRFSLQLKHYSGNLSK</sequence>
<evidence type="ECO:0000313" key="2">
    <source>
        <dbReference type="Proteomes" id="UP001196413"/>
    </source>
</evidence>
<protein>
    <submittedName>
        <fullName evidence="1">Uncharacterized protein</fullName>
    </submittedName>
</protein>
<organism evidence="1 2">
    <name type="scientific">Parelaphostrongylus tenuis</name>
    <name type="common">Meningeal worm</name>
    <dbReference type="NCBI Taxonomy" id="148309"/>
    <lineage>
        <taxon>Eukaryota</taxon>
        <taxon>Metazoa</taxon>
        <taxon>Ecdysozoa</taxon>
        <taxon>Nematoda</taxon>
        <taxon>Chromadorea</taxon>
        <taxon>Rhabditida</taxon>
        <taxon>Rhabditina</taxon>
        <taxon>Rhabditomorpha</taxon>
        <taxon>Strongyloidea</taxon>
        <taxon>Metastrongylidae</taxon>
        <taxon>Parelaphostrongylus</taxon>
    </lineage>
</organism>
<dbReference type="InterPro" id="IPR004988">
    <property type="entry name" value="DUF273"/>
</dbReference>
<name>A0AAD5MAR2_PARTN</name>
<comment type="caution">
    <text evidence="1">The sequence shown here is derived from an EMBL/GenBank/DDBJ whole genome shotgun (WGS) entry which is preliminary data.</text>
</comment>